<accession>A0A816VVZ0</accession>
<protein>
    <submittedName>
        <fullName evidence="1">(rape) hypothetical protein</fullName>
    </submittedName>
</protein>
<dbReference type="AlphaFoldDB" id="A0A816VVZ0"/>
<dbReference type="EMBL" id="HG994357">
    <property type="protein sequence ID" value="CAF2125775.1"/>
    <property type="molecule type" value="Genomic_DNA"/>
</dbReference>
<sequence length="82" mass="9500">MGLNVTHKKSRTKSYAVETEIRRSSDSELELSHEVHQRPSDKDENVKLKQLQYLLLKVLPVLRDICAEQNRELEVETAVRGI</sequence>
<feature type="non-terminal residue" evidence="1">
    <location>
        <position position="82"/>
    </location>
</feature>
<dbReference type="Proteomes" id="UP001295469">
    <property type="component" value="Chromosome A03"/>
</dbReference>
<name>A0A816VVZ0_BRANA</name>
<organism evidence="1">
    <name type="scientific">Brassica napus</name>
    <name type="common">Rape</name>
    <dbReference type="NCBI Taxonomy" id="3708"/>
    <lineage>
        <taxon>Eukaryota</taxon>
        <taxon>Viridiplantae</taxon>
        <taxon>Streptophyta</taxon>
        <taxon>Embryophyta</taxon>
        <taxon>Tracheophyta</taxon>
        <taxon>Spermatophyta</taxon>
        <taxon>Magnoliopsida</taxon>
        <taxon>eudicotyledons</taxon>
        <taxon>Gunneridae</taxon>
        <taxon>Pentapetalae</taxon>
        <taxon>rosids</taxon>
        <taxon>malvids</taxon>
        <taxon>Brassicales</taxon>
        <taxon>Brassicaceae</taxon>
        <taxon>Brassiceae</taxon>
        <taxon>Brassica</taxon>
    </lineage>
</organism>
<evidence type="ECO:0000313" key="1">
    <source>
        <dbReference type="EMBL" id="CAF2125775.1"/>
    </source>
</evidence>
<gene>
    <name evidence="1" type="ORF">DARMORV10_A03P31720.1</name>
</gene>
<proteinExistence type="predicted"/>
<reference evidence="1" key="1">
    <citation type="submission" date="2021-01" db="EMBL/GenBank/DDBJ databases">
        <authorList>
            <consortium name="Genoscope - CEA"/>
            <person name="William W."/>
        </authorList>
    </citation>
    <scope>NUCLEOTIDE SEQUENCE</scope>
</reference>